<evidence type="ECO:0000259" key="4">
    <source>
        <dbReference type="PROSITE" id="PS01124"/>
    </source>
</evidence>
<dbReference type="InterPro" id="IPR010499">
    <property type="entry name" value="AraC_E-bd"/>
</dbReference>
<proteinExistence type="predicted"/>
<dbReference type="EMBL" id="JRLF01000006">
    <property type="protein sequence ID" value="KQB42511.1"/>
    <property type="molecule type" value="Genomic_DNA"/>
</dbReference>
<dbReference type="GO" id="GO:0003700">
    <property type="term" value="F:DNA-binding transcription factor activity"/>
    <property type="evidence" value="ECO:0007669"/>
    <property type="project" value="InterPro"/>
</dbReference>
<dbReference type="InterPro" id="IPR018062">
    <property type="entry name" value="HTH_AraC-typ_CS"/>
</dbReference>
<dbReference type="Pfam" id="PF12833">
    <property type="entry name" value="HTH_18"/>
    <property type="match status" value="1"/>
</dbReference>
<dbReference type="InterPro" id="IPR029442">
    <property type="entry name" value="GyrI-like"/>
</dbReference>
<dbReference type="SUPFAM" id="SSF46689">
    <property type="entry name" value="Homeodomain-like"/>
    <property type="match status" value="2"/>
</dbReference>
<dbReference type="SUPFAM" id="SSF55136">
    <property type="entry name" value="Probable bacterial effector-binding domain"/>
    <property type="match status" value="1"/>
</dbReference>
<dbReference type="PRINTS" id="PR00032">
    <property type="entry name" value="HTHARAC"/>
</dbReference>
<dbReference type="PROSITE" id="PS00041">
    <property type="entry name" value="HTH_ARAC_FAMILY_1"/>
    <property type="match status" value="1"/>
</dbReference>
<dbReference type="PANTHER" id="PTHR40055">
    <property type="entry name" value="TRANSCRIPTIONAL REGULATOR YGIV-RELATED"/>
    <property type="match status" value="1"/>
</dbReference>
<dbReference type="OrthoDB" id="9816011at2"/>
<dbReference type="InterPro" id="IPR020449">
    <property type="entry name" value="Tscrpt_reg_AraC-type_HTH"/>
</dbReference>
<dbReference type="AlphaFoldDB" id="A0A0Q0WDX1"/>
<dbReference type="SMART" id="SM00342">
    <property type="entry name" value="HTH_ARAC"/>
    <property type="match status" value="1"/>
</dbReference>
<dbReference type="STRING" id="362413.RC62_3518"/>
<evidence type="ECO:0000256" key="2">
    <source>
        <dbReference type="ARBA" id="ARBA00023125"/>
    </source>
</evidence>
<dbReference type="Proteomes" id="UP000050443">
    <property type="component" value="Unassembled WGS sequence"/>
</dbReference>
<keyword evidence="1" id="KW-0805">Transcription regulation</keyword>
<dbReference type="InterPro" id="IPR050908">
    <property type="entry name" value="SmbC-like"/>
</dbReference>
<dbReference type="PROSITE" id="PS01124">
    <property type="entry name" value="HTH_ARAC_FAMILY_2"/>
    <property type="match status" value="1"/>
</dbReference>
<dbReference type="Gene3D" id="3.20.80.10">
    <property type="entry name" value="Regulatory factor, effector binding domain"/>
    <property type="match status" value="1"/>
</dbReference>
<keyword evidence="2" id="KW-0238">DNA-binding</keyword>
<dbReference type="InterPro" id="IPR009057">
    <property type="entry name" value="Homeodomain-like_sf"/>
</dbReference>
<sequence length="300" mass="34981">MKEDYIKRINNVLVYIDQNLDQELNLETIAKIGNYSPFHLHRIFKAITNETINEYITRKRIEKTALILIHKKEITISELSLQYGFNSNSSFTRTFKKFYAVSPSEFRKTYSDKFSKIGKVDSKNGQENGISDQYICNIDNHKNWIKMKAKIEIKEMPKLDLVYITQIGHNGMQDAYSKLIKWAAPKGLLENENLKIITIYHDSYKVTDPDKVRMSACISLKEKISVDGEIGLTTIESGKFIVGHFEIGINEFEKSWNALFIWMSENGYKKADRNPYEIYYNDFNEHPEKISIVDFCIPIQ</sequence>
<dbReference type="PANTHER" id="PTHR40055:SF1">
    <property type="entry name" value="TRANSCRIPTIONAL REGULATOR YGIV-RELATED"/>
    <property type="match status" value="1"/>
</dbReference>
<dbReference type="InterPro" id="IPR018060">
    <property type="entry name" value="HTH_AraC"/>
</dbReference>
<dbReference type="PATRIC" id="fig|362413.3.peg.3441"/>
<feature type="domain" description="HTH araC/xylS-type" evidence="4">
    <location>
        <begin position="10"/>
        <end position="109"/>
    </location>
</feature>
<organism evidence="5 6">
    <name type="scientific">Flavobacterium aquidurense</name>
    <dbReference type="NCBI Taxonomy" id="362413"/>
    <lineage>
        <taxon>Bacteria</taxon>
        <taxon>Pseudomonadati</taxon>
        <taxon>Bacteroidota</taxon>
        <taxon>Flavobacteriia</taxon>
        <taxon>Flavobacteriales</taxon>
        <taxon>Flavobacteriaceae</taxon>
        <taxon>Flavobacterium</taxon>
    </lineage>
</organism>
<dbReference type="SMART" id="SM00871">
    <property type="entry name" value="AraC_E_bind"/>
    <property type="match status" value="1"/>
</dbReference>
<dbReference type="GO" id="GO:0043565">
    <property type="term" value="F:sequence-specific DNA binding"/>
    <property type="evidence" value="ECO:0007669"/>
    <property type="project" value="InterPro"/>
</dbReference>
<evidence type="ECO:0000313" key="6">
    <source>
        <dbReference type="Proteomes" id="UP000050443"/>
    </source>
</evidence>
<keyword evidence="3" id="KW-0804">Transcription</keyword>
<accession>A0A0Q0WDX1</accession>
<evidence type="ECO:0000256" key="1">
    <source>
        <dbReference type="ARBA" id="ARBA00023015"/>
    </source>
</evidence>
<reference evidence="5 6" key="1">
    <citation type="submission" date="2014-09" db="EMBL/GenBank/DDBJ databases">
        <title>Genome sequence of Flavobacterium aquidurense RC62.</title>
        <authorList>
            <person name="Kim J.F."/>
            <person name="Kwak M.-J."/>
        </authorList>
    </citation>
    <scope>NUCLEOTIDE SEQUENCE [LARGE SCALE GENOMIC DNA]</scope>
    <source>
        <strain evidence="5 6">RC62</strain>
    </source>
</reference>
<gene>
    <name evidence="5" type="ORF">RC62_3518</name>
</gene>
<dbReference type="InterPro" id="IPR011256">
    <property type="entry name" value="Reg_factor_effector_dom_sf"/>
</dbReference>
<dbReference type="Gene3D" id="1.10.10.60">
    <property type="entry name" value="Homeodomain-like"/>
    <property type="match status" value="2"/>
</dbReference>
<dbReference type="Pfam" id="PF06445">
    <property type="entry name" value="GyrI-like"/>
    <property type="match status" value="1"/>
</dbReference>
<evidence type="ECO:0000256" key="3">
    <source>
        <dbReference type="ARBA" id="ARBA00023163"/>
    </source>
</evidence>
<comment type="caution">
    <text evidence="5">The sequence shown here is derived from an EMBL/GenBank/DDBJ whole genome shotgun (WGS) entry which is preliminary data.</text>
</comment>
<evidence type="ECO:0000313" key="5">
    <source>
        <dbReference type="EMBL" id="KQB42511.1"/>
    </source>
</evidence>
<protein>
    <submittedName>
        <fullName evidence="5">Transcriptional regulator, AraC family</fullName>
    </submittedName>
</protein>
<dbReference type="RefSeq" id="WP_055092458.1">
    <property type="nucleotide sequence ID" value="NZ_JRLF01000006.1"/>
</dbReference>
<name>A0A0Q0WDX1_9FLAO</name>